<dbReference type="AlphaFoldDB" id="A0A921SUJ5"/>
<dbReference type="Proteomes" id="UP000757103">
    <property type="component" value="Unassembled WGS sequence"/>
</dbReference>
<protein>
    <submittedName>
        <fullName evidence="2">GNAT family N-acetyltransferase</fullName>
    </submittedName>
</protein>
<comment type="caution">
    <text evidence="2">The sequence shown here is derived from an EMBL/GenBank/DDBJ whole genome shotgun (WGS) entry which is preliminary data.</text>
</comment>
<dbReference type="EMBL" id="DYUD01000010">
    <property type="protein sequence ID" value="HJG88359.1"/>
    <property type="molecule type" value="Genomic_DNA"/>
</dbReference>
<dbReference type="Gene3D" id="3.40.630.30">
    <property type="match status" value="1"/>
</dbReference>
<name>A0A921SUJ5_9BACT</name>
<sequence length="146" mass="17161">MEIKHITHEKKDFLDLLLLADECEKMIERYLDRGEVFALYDEGLKSICVVTREGEDLYEIKNLATYPSFQRRGYARKLIEYVESHCPAGATLQVGTGDSPLTIPFYERCGFRYSHRIPGFFTRHYPQPIFEGERQIVDMIYLKKEI</sequence>
<accession>A0A921SUJ5</accession>
<dbReference type="InterPro" id="IPR000182">
    <property type="entry name" value="GNAT_dom"/>
</dbReference>
<dbReference type="SUPFAM" id="SSF55729">
    <property type="entry name" value="Acyl-CoA N-acyltransferases (Nat)"/>
    <property type="match status" value="1"/>
</dbReference>
<evidence type="ECO:0000313" key="3">
    <source>
        <dbReference type="Proteomes" id="UP000757103"/>
    </source>
</evidence>
<proteinExistence type="predicted"/>
<dbReference type="PROSITE" id="PS51186">
    <property type="entry name" value="GNAT"/>
    <property type="match status" value="1"/>
</dbReference>
<dbReference type="RefSeq" id="WP_273305415.1">
    <property type="nucleotide sequence ID" value="NZ_CALUJX010000001.1"/>
</dbReference>
<gene>
    <name evidence="2" type="ORF">K8U91_02630</name>
</gene>
<reference evidence="2" key="2">
    <citation type="submission" date="2021-09" db="EMBL/GenBank/DDBJ databases">
        <authorList>
            <person name="Gilroy R."/>
        </authorList>
    </citation>
    <scope>NUCLEOTIDE SEQUENCE</scope>
    <source>
        <strain evidence="2">CHK121-7720</strain>
    </source>
</reference>
<reference evidence="2" key="1">
    <citation type="journal article" date="2021" name="PeerJ">
        <title>Extensive microbial diversity within the chicken gut microbiome revealed by metagenomics and culture.</title>
        <authorList>
            <person name="Gilroy R."/>
            <person name="Ravi A."/>
            <person name="Getino M."/>
            <person name="Pursley I."/>
            <person name="Horton D.L."/>
            <person name="Alikhan N.F."/>
            <person name="Baker D."/>
            <person name="Gharbi K."/>
            <person name="Hall N."/>
            <person name="Watson M."/>
            <person name="Adriaenssens E.M."/>
            <person name="Foster-Nyarko E."/>
            <person name="Jarju S."/>
            <person name="Secka A."/>
            <person name="Antonio M."/>
            <person name="Oren A."/>
            <person name="Chaudhuri R.R."/>
            <person name="La Ragione R."/>
            <person name="Hildebrand F."/>
            <person name="Pallen M.J."/>
        </authorList>
    </citation>
    <scope>NUCLEOTIDE SEQUENCE</scope>
    <source>
        <strain evidence="2">CHK121-7720</strain>
    </source>
</reference>
<evidence type="ECO:0000259" key="1">
    <source>
        <dbReference type="PROSITE" id="PS51186"/>
    </source>
</evidence>
<organism evidence="2 3">
    <name type="scientific">Barnesiella viscericola</name>
    <dbReference type="NCBI Taxonomy" id="397865"/>
    <lineage>
        <taxon>Bacteria</taxon>
        <taxon>Pseudomonadati</taxon>
        <taxon>Bacteroidota</taxon>
        <taxon>Bacteroidia</taxon>
        <taxon>Bacteroidales</taxon>
        <taxon>Barnesiellaceae</taxon>
        <taxon>Barnesiella</taxon>
    </lineage>
</organism>
<dbReference type="InterPro" id="IPR016181">
    <property type="entry name" value="Acyl_CoA_acyltransferase"/>
</dbReference>
<feature type="domain" description="N-acetyltransferase" evidence="1">
    <location>
        <begin position="1"/>
        <end position="146"/>
    </location>
</feature>
<dbReference type="Pfam" id="PF13508">
    <property type="entry name" value="Acetyltransf_7"/>
    <property type="match status" value="1"/>
</dbReference>
<dbReference type="GO" id="GO:0016747">
    <property type="term" value="F:acyltransferase activity, transferring groups other than amino-acyl groups"/>
    <property type="evidence" value="ECO:0007669"/>
    <property type="project" value="InterPro"/>
</dbReference>
<evidence type="ECO:0000313" key="2">
    <source>
        <dbReference type="EMBL" id="HJG88359.1"/>
    </source>
</evidence>
<dbReference type="CDD" id="cd04301">
    <property type="entry name" value="NAT_SF"/>
    <property type="match status" value="1"/>
</dbReference>